<sequence length="412" mass="46848">MRTIRLLATSLLVALSMGVSSCGDDELEVNPPTTSGGETSLELICKEYGITDYKDIDLLNYFIHANNTIINKEQANFTGLKDNHLWVATYHNSTKEKLAEGTCSSEFQHSCKVFKEFEGYKDMNISKITPMWNYIINPSQFITIFAYNFKEDAAASLYSTLFYNNGKSKEIRGLGDDNVFNWYDNSVLIRDYCYTLDGDSICAFTIPTGDGVGMDAVEVYAPLSHSEIIYRWFDEDGAFIGRWNGTTKQQIWLTELKELSNLIDNDQYKVDFKLSDSSTNIWKFDATITSYDGDKNTLSYEIDIDNGTIKGEDNYASLIIGKWKMTSGNAIATHVTYKNDGTFEYTNTEDSSYKEVGKYKIDGNKLYEMYNDEEEWIINDILLLNSMTLSVQELEADGVTPTGQKYSYQRVE</sequence>
<reference evidence="2 3" key="1">
    <citation type="submission" date="2015-09" db="EMBL/GenBank/DDBJ databases">
        <authorList>
            <consortium name="Pathogen Informatics"/>
        </authorList>
    </citation>
    <scope>NUCLEOTIDE SEQUENCE [LARGE SCALE GENOMIC DNA]</scope>
    <source>
        <strain evidence="2 3">2789STDY5608791</strain>
    </source>
</reference>
<dbReference type="PROSITE" id="PS51257">
    <property type="entry name" value="PROKAR_LIPOPROTEIN"/>
    <property type="match status" value="1"/>
</dbReference>
<feature type="chain" id="PRO_5008022183" description="Lipocalin-like domain-containing protein" evidence="1">
    <location>
        <begin position="22"/>
        <end position="412"/>
    </location>
</feature>
<keyword evidence="1" id="KW-0732">Signal</keyword>
<evidence type="ECO:0000256" key="1">
    <source>
        <dbReference type="SAM" id="SignalP"/>
    </source>
</evidence>
<name>A0A174G1H2_BACUN</name>
<organism evidence="2 3">
    <name type="scientific">Bacteroides uniformis</name>
    <dbReference type="NCBI Taxonomy" id="820"/>
    <lineage>
        <taxon>Bacteria</taxon>
        <taxon>Pseudomonadati</taxon>
        <taxon>Bacteroidota</taxon>
        <taxon>Bacteroidia</taxon>
        <taxon>Bacteroidales</taxon>
        <taxon>Bacteroidaceae</taxon>
        <taxon>Bacteroides</taxon>
    </lineage>
</organism>
<dbReference type="RefSeq" id="WP_055289338.1">
    <property type="nucleotide sequence ID" value="NZ_CYZF01000005.1"/>
</dbReference>
<evidence type="ECO:0000313" key="3">
    <source>
        <dbReference type="Proteomes" id="UP000095419"/>
    </source>
</evidence>
<gene>
    <name evidence="2" type="ORF">ERS417307_01868</name>
</gene>
<dbReference type="Proteomes" id="UP000095419">
    <property type="component" value="Unassembled WGS sequence"/>
</dbReference>
<feature type="signal peptide" evidence="1">
    <location>
        <begin position="1"/>
        <end position="21"/>
    </location>
</feature>
<protein>
    <recommendedName>
        <fullName evidence="4">Lipocalin-like domain-containing protein</fullName>
    </recommendedName>
</protein>
<evidence type="ECO:0008006" key="4">
    <source>
        <dbReference type="Google" id="ProtNLM"/>
    </source>
</evidence>
<proteinExistence type="predicted"/>
<dbReference type="AlphaFoldDB" id="A0A174G1H2"/>
<accession>A0A174G1H2</accession>
<evidence type="ECO:0000313" key="2">
    <source>
        <dbReference type="EMBL" id="CUO54956.1"/>
    </source>
</evidence>
<dbReference type="EMBL" id="CYZF01000005">
    <property type="protein sequence ID" value="CUO54956.1"/>
    <property type="molecule type" value="Genomic_DNA"/>
</dbReference>